<name>A0A8J5T778_ZIZPA</name>
<protein>
    <submittedName>
        <fullName evidence="1">Uncharacterized protein</fullName>
    </submittedName>
</protein>
<dbReference type="AlphaFoldDB" id="A0A8J5T778"/>
<reference evidence="1" key="2">
    <citation type="submission" date="2021-02" db="EMBL/GenBank/DDBJ databases">
        <authorList>
            <person name="Kimball J.A."/>
            <person name="Haas M.W."/>
            <person name="Macchietto M."/>
            <person name="Kono T."/>
            <person name="Duquette J."/>
            <person name="Shao M."/>
        </authorList>
    </citation>
    <scope>NUCLEOTIDE SEQUENCE</scope>
    <source>
        <tissue evidence="1">Fresh leaf tissue</tissue>
    </source>
</reference>
<reference evidence="1" key="1">
    <citation type="journal article" date="2021" name="bioRxiv">
        <title>Whole Genome Assembly and Annotation of Northern Wild Rice, Zizania palustris L., Supports a Whole Genome Duplication in the Zizania Genus.</title>
        <authorList>
            <person name="Haas M."/>
            <person name="Kono T."/>
            <person name="Macchietto M."/>
            <person name="Millas R."/>
            <person name="McGilp L."/>
            <person name="Shao M."/>
            <person name="Duquette J."/>
            <person name="Hirsch C.N."/>
            <person name="Kimball J."/>
        </authorList>
    </citation>
    <scope>NUCLEOTIDE SEQUENCE</scope>
    <source>
        <tissue evidence="1">Fresh leaf tissue</tissue>
    </source>
</reference>
<dbReference type="Proteomes" id="UP000729402">
    <property type="component" value="Unassembled WGS sequence"/>
</dbReference>
<accession>A0A8J5T778</accession>
<evidence type="ECO:0000313" key="1">
    <source>
        <dbReference type="EMBL" id="KAG8081477.1"/>
    </source>
</evidence>
<proteinExistence type="predicted"/>
<sequence length="142" mass="15362">MILWVASELRRASSEMSPICKRTCIVSHADTSDDVHIDLPLDVRVAGWCGVVIDGQVKEKEALENLVVTSTKFLIAVEEESETIGVPPFLLGRVASSYAFPSRPFSLPRTVVEAVATSGMMVALEADHCPGSLVVLVQGPRR</sequence>
<comment type="caution">
    <text evidence="1">The sequence shown here is derived from an EMBL/GenBank/DDBJ whole genome shotgun (WGS) entry which is preliminary data.</text>
</comment>
<keyword evidence="2" id="KW-1185">Reference proteome</keyword>
<gene>
    <name evidence="1" type="ORF">GUJ93_ZPchr0007g5745</name>
</gene>
<organism evidence="1 2">
    <name type="scientific">Zizania palustris</name>
    <name type="common">Northern wild rice</name>
    <dbReference type="NCBI Taxonomy" id="103762"/>
    <lineage>
        <taxon>Eukaryota</taxon>
        <taxon>Viridiplantae</taxon>
        <taxon>Streptophyta</taxon>
        <taxon>Embryophyta</taxon>
        <taxon>Tracheophyta</taxon>
        <taxon>Spermatophyta</taxon>
        <taxon>Magnoliopsida</taxon>
        <taxon>Liliopsida</taxon>
        <taxon>Poales</taxon>
        <taxon>Poaceae</taxon>
        <taxon>BOP clade</taxon>
        <taxon>Oryzoideae</taxon>
        <taxon>Oryzeae</taxon>
        <taxon>Zizaniinae</taxon>
        <taxon>Zizania</taxon>
    </lineage>
</organism>
<evidence type="ECO:0000313" key="2">
    <source>
        <dbReference type="Proteomes" id="UP000729402"/>
    </source>
</evidence>
<dbReference type="EMBL" id="JAAALK010000282">
    <property type="protein sequence ID" value="KAG8081477.1"/>
    <property type="molecule type" value="Genomic_DNA"/>
</dbReference>